<reference evidence="3" key="1">
    <citation type="submission" date="2019-03" db="EMBL/GenBank/DDBJ databases">
        <title>Improved annotation for the trematode Fasciola hepatica.</title>
        <authorList>
            <person name="Choi Y.-J."/>
            <person name="Martin J."/>
            <person name="Mitreva M."/>
        </authorList>
    </citation>
    <scope>NUCLEOTIDE SEQUENCE [LARGE SCALE GENOMIC DNA]</scope>
</reference>
<feature type="region of interest" description="Disordered" evidence="2">
    <location>
        <begin position="112"/>
        <end position="159"/>
    </location>
</feature>
<sequence length="1400" mass="156219">MEPYEKRSLRPFDTVVNFNEDFHSGSEVSGKIVPSSVSVVAGDLMNKADVTAKNMDRRTKAVLTIFKKPSSVYRMSRRSRSKTRSENRKAVSRVSISSDQVTLQTYTHYQLPVSGSSQPPLAQLRSYSPPEREYPKPIRLPLGHDRPTPNDHETVSSNEDSAAGVVVLNPQLLRMASGICNIVDRSSFNFAQANGAANDLKVTAKQLTLSECKRSLVPEISEPPRNEKSSSQGRAHSYENISNRVAFLSQESDNNTNIPAQFPNTGAEKKDAALHENIKVCETELKRLCEQLVRRPLETEQISQEPVNAKPQEQSVKSPPNELTYVESISGDTFHNLKNKIGELYADLESLRCAHTQALDKQADLQEEVLALRRSCDWYAEQLKLTQCSRDKFCCENEKLQSLLKEMGEHNHRLTHENNCLQAQLACAQAASATAKRNLSAQLDAIRIDMIEREAIFERFSTERASLEKLNMERAGQVNALQIKVANLQRDLKFAEERTTRQRARLEFLESYVSSADLKQTELQGKLLVIEQKRVTDTREINEHLSGYSETVERFENLQRLCKEKDDALTIITEEKAALEFELNAACREKETLNEYLDQLKENLVRIEESFDRARSELDLKQIQLISLTYERDALQKQIDERKQQEELKTQSQHNLPKFLDKVKCSHRISNDKSQIKIDVAVQTEVQLLSSHKLISHMPNIHSKSVVVSVPYDYAMPNSLELLTSESSLATYKQFSLGYVAQNIEGSDSSNISHSFARYEQPPLPGYIAQEQVNYAAEQSHGIFQSSYKENAEVAQETAHLAGIVFQSHLGGTSDAVPLSSERSSASYTPYEYSHQCQGELCEACSEKSLRDAGRCSLSDRLKADTQRPDEFSAERAVDSEVPSNCIQSETAVYGSFGANDVVRVEIGLEEIESAIQSRLEGDCSTKGASDFSMVTHNHGSQSTVLRHNDAEKSKAPEIVRSPLCDLTFIVSAECENSEELNLFDQPPTTASDAHRDSPHLGPHEPHLERPHLSPLNALEAQFGSCADDVTPVDDISVGQAHQCVALGQTDFRRKSRETTGSVLLMSAREGNNESHFHKTVGPCVQNMVYQGSENPESGFSPGLPEAQHSSQPADVIVNEEALFDVHMSHNKFATSSSVLVSSGQSHRETIFQRLAEENQRATNAVSNSVTIRESSAHLQAIGAPTQAMIELDATRTKLNELQSEVESLRNEAKNLRQESATLRASQNVYTSAHVSELEALRSIIKTTTNHLAVMSASLKDANEEKMQLQKELAHIKGSIRGQLENFRLFSPIKSVDSMQTLPEKQSSESVTCILRSIGFDVHKLEDLVGDNVELPILNSKPLTGLNKCFDALQAEISNLENEIVHHSMVVQNSMDGSLRPDGETIPATERTKQFCDREP</sequence>
<keyword evidence="1" id="KW-0175">Coiled coil</keyword>
<feature type="region of interest" description="Disordered" evidence="2">
    <location>
        <begin position="1375"/>
        <end position="1400"/>
    </location>
</feature>
<dbReference type="EMBL" id="JXXN02001960">
    <property type="protein sequence ID" value="THD23771.1"/>
    <property type="molecule type" value="Genomic_DNA"/>
</dbReference>
<evidence type="ECO:0000256" key="2">
    <source>
        <dbReference type="SAM" id="MobiDB-lite"/>
    </source>
</evidence>
<comment type="caution">
    <text evidence="3">The sequence shown here is derived from an EMBL/GenBank/DDBJ whole genome shotgun (WGS) entry which is preliminary data.</text>
</comment>
<evidence type="ECO:0000313" key="4">
    <source>
        <dbReference type="Proteomes" id="UP000230066"/>
    </source>
</evidence>
<name>A0A4E0RBX6_FASHE</name>
<protein>
    <submittedName>
        <fullName evidence="3">Udp-galactose transporter</fullName>
    </submittedName>
</protein>
<evidence type="ECO:0000313" key="3">
    <source>
        <dbReference type="EMBL" id="THD23771.1"/>
    </source>
</evidence>
<feature type="compositionally biased region" description="Basic and acidic residues" evidence="2">
    <location>
        <begin position="1390"/>
        <end position="1400"/>
    </location>
</feature>
<feature type="compositionally biased region" description="Basic and acidic residues" evidence="2">
    <location>
        <begin position="130"/>
        <end position="154"/>
    </location>
</feature>
<dbReference type="Proteomes" id="UP000230066">
    <property type="component" value="Unassembled WGS sequence"/>
</dbReference>
<gene>
    <name evidence="3" type="ORF">D915_005458</name>
</gene>
<feature type="region of interest" description="Disordered" evidence="2">
    <location>
        <begin position="250"/>
        <end position="269"/>
    </location>
</feature>
<feature type="region of interest" description="Disordered" evidence="2">
    <location>
        <begin position="74"/>
        <end position="93"/>
    </location>
</feature>
<accession>A0A4E0RBX6</accession>
<feature type="compositionally biased region" description="Polar residues" evidence="2">
    <location>
        <begin position="250"/>
        <end position="264"/>
    </location>
</feature>
<keyword evidence="4" id="KW-1185">Reference proteome</keyword>
<feature type="coiled-coil region" evidence="1">
    <location>
        <begin position="1192"/>
        <end position="1226"/>
    </location>
</feature>
<organism evidence="3 4">
    <name type="scientific">Fasciola hepatica</name>
    <name type="common">Liver fluke</name>
    <dbReference type="NCBI Taxonomy" id="6192"/>
    <lineage>
        <taxon>Eukaryota</taxon>
        <taxon>Metazoa</taxon>
        <taxon>Spiralia</taxon>
        <taxon>Lophotrochozoa</taxon>
        <taxon>Platyhelminthes</taxon>
        <taxon>Trematoda</taxon>
        <taxon>Digenea</taxon>
        <taxon>Plagiorchiida</taxon>
        <taxon>Echinostomata</taxon>
        <taxon>Echinostomatoidea</taxon>
        <taxon>Fasciolidae</taxon>
        <taxon>Fasciola</taxon>
    </lineage>
</organism>
<feature type="region of interest" description="Disordered" evidence="2">
    <location>
        <begin position="216"/>
        <end position="236"/>
    </location>
</feature>
<feature type="coiled-coil region" evidence="1">
    <location>
        <begin position="583"/>
        <end position="617"/>
    </location>
</feature>
<evidence type="ECO:0000256" key="1">
    <source>
        <dbReference type="SAM" id="Coils"/>
    </source>
</evidence>
<feature type="coiled-coil region" evidence="1">
    <location>
        <begin position="1252"/>
        <end position="1279"/>
    </location>
</feature>
<proteinExistence type="predicted"/>
<feature type="coiled-coil region" evidence="1">
    <location>
        <begin position="478"/>
        <end position="505"/>
    </location>
</feature>
<feature type="compositionally biased region" description="Basic and acidic residues" evidence="2">
    <location>
        <begin position="993"/>
        <end position="1011"/>
    </location>
</feature>
<feature type="compositionally biased region" description="Basic and acidic residues" evidence="2">
    <location>
        <begin position="216"/>
        <end position="228"/>
    </location>
</feature>
<feature type="region of interest" description="Disordered" evidence="2">
    <location>
        <begin position="981"/>
        <end position="1011"/>
    </location>
</feature>